<protein>
    <submittedName>
        <fullName evidence="4">Class A sortase</fullName>
    </submittedName>
</protein>
<evidence type="ECO:0000256" key="2">
    <source>
        <dbReference type="ARBA" id="ARBA00022801"/>
    </source>
</evidence>
<dbReference type="InterPro" id="IPR023365">
    <property type="entry name" value="Sortase_dom-sf"/>
</dbReference>
<gene>
    <name evidence="4" type="ORF">O0R46_07720</name>
</gene>
<proteinExistence type="predicted"/>
<dbReference type="Gene3D" id="2.40.260.10">
    <property type="entry name" value="Sortase"/>
    <property type="match status" value="1"/>
</dbReference>
<dbReference type="SUPFAM" id="SSF63817">
    <property type="entry name" value="Sortase"/>
    <property type="match status" value="1"/>
</dbReference>
<organism evidence="4 5">
    <name type="scientific">Peptostreptococcus equinus</name>
    <dbReference type="NCBI Taxonomy" id="3003601"/>
    <lineage>
        <taxon>Bacteria</taxon>
        <taxon>Bacillati</taxon>
        <taxon>Bacillota</taxon>
        <taxon>Clostridia</taxon>
        <taxon>Peptostreptococcales</taxon>
        <taxon>Peptostreptococcaceae</taxon>
        <taxon>Peptostreptococcus</taxon>
    </lineage>
</organism>
<dbReference type="NCBIfam" id="TIGR01076">
    <property type="entry name" value="sortase_fam"/>
    <property type="match status" value="1"/>
</dbReference>
<keyword evidence="5" id="KW-1185">Reference proteome</keyword>
<evidence type="ECO:0000313" key="4">
    <source>
        <dbReference type="EMBL" id="WAW14481.1"/>
    </source>
</evidence>
<dbReference type="Proteomes" id="UP001164187">
    <property type="component" value="Chromosome"/>
</dbReference>
<name>A0ABY7JNN6_9FIRM</name>
<reference evidence="4" key="1">
    <citation type="submission" date="2022-12" db="EMBL/GenBank/DDBJ databases">
        <title>Peptostreptococcus.</title>
        <authorList>
            <person name="Lee S.H."/>
        </authorList>
    </citation>
    <scope>NUCLEOTIDE SEQUENCE</scope>
    <source>
        <strain evidence="4">CBA3647</strain>
    </source>
</reference>
<sequence>MKKKIALLLIFIGLIIFSYPKISEFVLLSQNKAEKIDALSSDKLEKNANSGDKNFDQSKVKPIDINGVILNRKDADMSKIVGQLVIPSINKNIAIFDGLENNNLMYGACTMKPNQRMGLGNYAIAGHYMKNEKLLFGGLMNVKKGDVIRLTNKKNIYEYRVFKTLKVKDNRTDLIDDVKMSEADGKAIVSLMTCYYDTDGYRYFVVGKFDKLYPYSSNKMLRSISE</sequence>
<keyword evidence="1" id="KW-0645">Protease</keyword>
<evidence type="ECO:0000313" key="5">
    <source>
        <dbReference type="Proteomes" id="UP001164187"/>
    </source>
</evidence>
<dbReference type="Pfam" id="PF04203">
    <property type="entry name" value="Sortase"/>
    <property type="match status" value="1"/>
</dbReference>
<dbReference type="InterPro" id="IPR042007">
    <property type="entry name" value="Sortase_A"/>
</dbReference>
<dbReference type="InterPro" id="IPR005754">
    <property type="entry name" value="Sortase"/>
</dbReference>
<dbReference type="EMBL" id="CP114052">
    <property type="protein sequence ID" value="WAW14481.1"/>
    <property type="molecule type" value="Genomic_DNA"/>
</dbReference>
<evidence type="ECO:0000256" key="1">
    <source>
        <dbReference type="ARBA" id="ARBA00022670"/>
    </source>
</evidence>
<keyword evidence="2" id="KW-0378">Hydrolase</keyword>
<keyword evidence="3" id="KW-0788">Thiol protease</keyword>
<accession>A0ABY7JNN6</accession>
<dbReference type="CDD" id="cd06165">
    <property type="entry name" value="Sortase_A"/>
    <property type="match status" value="1"/>
</dbReference>
<dbReference type="RefSeq" id="WP_269311165.1">
    <property type="nucleotide sequence ID" value="NZ_CP114052.1"/>
</dbReference>
<evidence type="ECO:0000256" key="3">
    <source>
        <dbReference type="ARBA" id="ARBA00022807"/>
    </source>
</evidence>